<feature type="transmembrane region" description="Helical" evidence="1">
    <location>
        <begin position="255"/>
        <end position="274"/>
    </location>
</feature>
<dbReference type="GO" id="GO:0022857">
    <property type="term" value="F:transmembrane transporter activity"/>
    <property type="evidence" value="ECO:0007669"/>
    <property type="project" value="InterPro"/>
</dbReference>
<keyword evidence="3" id="KW-1185">Reference proteome</keyword>
<keyword evidence="1" id="KW-1133">Transmembrane helix</keyword>
<feature type="transmembrane region" description="Helical" evidence="1">
    <location>
        <begin position="220"/>
        <end position="243"/>
    </location>
</feature>
<feature type="transmembrane region" description="Helical" evidence="1">
    <location>
        <begin position="345"/>
        <end position="362"/>
    </location>
</feature>
<feature type="transmembrane region" description="Helical" evidence="1">
    <location>
        <begin position="12"/>
        <end position="32"/>
    </location>
</feature>
<dbReference type="RefSeq" id="WP_281481783.1">
    <property type="nucleotide sequence ID" value="NZ_CP124543.1"/>
</dbReference>
<dbReference type="KEGG" id="hbq:QI031_22170"/>
<dbReference type="Proteomes" id="UP001223520">
    <property type="component" value="Chromosome"/>
</dbReference>
<gene>
    <name evidence="2" type="ORF">QI031_22170</name>
</gene>
<dbReference type="PANTHER" id="PTHR23528:SF1">
    <property type="entry name" value="MAJOR FACILITATOR SUPERFAMILY (MFS) PROFILE DOMAIN-CONTAINING PROTEIN"/>
    <property type="match status" value="1"/>
</dbReference>
<name>A0AAJ6P8A1_9CYAN</name>
<protein>
    <submittedName>
        <fullName evidence="2">MFS transporter</fullName>
    </submittedName>
</protein>
<proteinExistence type="predicted"/>
<dbReference type="InterPro" id="IPR011701">
    <property type="entry name" value="MFS"/>
</dbReference>
<feature type="transmembrane region" description="Helical" evidence="1">
    <location>
        <begin position="150"/>
        <end position="173"/>
    </location>
</feature>
<dbReference type="PANTHER" id="PTHR23528">
    <property type="match status" value="1"/>
</dbReference>
<dbReference type="Pfam" id="PF07690">
    <property type="entry name" value="MFS_1"/>
    <property type="match status" value="1"/>
</dbReference>
<organism evidence="2 3">
    <name type="scientific">Halotia branconii CENA392</name>
    <dbReference type="NCBI Taxonomy" id="1539056"/>
    <lineage>
        <taxon>Bacteria</taxon>
        <taxon>Bacillati</taxon>
        <taxon>Cyanobacteriota</taxon>
        <taxon>Cyanophyceae</taxon>
        <taxon>Nostocales</taxon>
        <taxon>Nodulariaceae</taxon>
        <taxon>Halotia</taxon>
    </lineage>
</organism>
<keyword evidence="1" id="KW-0812">Transmembrane</keyword>
<evidence type="ECO:0000313" key="3">
    <source>
        <dbReference type="Proteomes" id="UP001223520"/>
    </source>
</evidence>
<evidence type="ECO:0000256" key="1">
    <source>
        <dbReference type="SAM" id="Phobius"/>
    </source>
</evidence>
<dbReference type="AlphaFoldDB" id="A0AAJ6P8A1"/>
<feature type="transmembrane region" description="Helical" evidence="1">
    <location>
        <begin position="114"/>
        <end position="138"/>
    </location>
</feature>
<dbReference type="SUPFAM" id="SSF103473">
    <property type="entry name" value="MFS general substrate transporter"/>
    <property type="match status" value="1"/>
</dbReference>
<feature type="transmembrane region" description="Helical" evidence="1">
    <location>
        <begin position="368"/>
        <end position="390"/>
    </location>
</feature>
<feature type="transmembrane region" description="Helical" evidence="1">
    <location>
        <begin position="52"/>
        <end position="71"/>
    </location>
</feature>
<accession>A0AAJ6P8A1</accession>
<reference evidence="2 3" key="1">
    <citation type="journal article" date="2023" name="Limnol Oceanogr Lett">
        <title>Environmental adaptations by the intertidal Antarctic cyanobacterium Halotia branconii CENA392 as revealed using long-read genome sequencing.</title>
        <authorList>
            <person name="Dextro R.B."/>
            <person name="Delbaje E."/>
            <person name="Freitas P.N.N."/>
            <person name="Geraldes V."/>
            <person name="Pinto E."/>
            <person name="Long P.F."/>
            <person name="Fiore M.F."/>
        </authorList>
    </citation>
    <scope>NUCLEOTIDE SEQUENCE [LARGE SCALE GENOMIC DNA]</scope>
    <source>
        <strain evidence="2 3">CENA392</strain>
    </source>
</reference>
<evidence type="ECO:0000313" key="2">
    <source>
        <dbReference type="EMBL" id="WGV24461.1"/>
    </source>
</evidence>
<feature type="transmembrane region" description="Helical" evidence="1">
    <location>
        <begin position="179"/>
        <end position="199"/>
    </location>
</feature>
<sequence length="397" mass="42362">MVNSFNTRPEILWRQVWGLAALLAAIIFSWMVYGFYQPKILQRLEFVELASWLGIIQGLLTAVMEPLIGRISDHIQQRLGSRLPMISVGVVLASLIFVTVSLLAKQNFPVGTRWIVPVLMTAWVIAMSSFRSPAIALLTQFAPVAELPQANAILVFVFGLVAAIASMGNTLLYSMGASITFLLGAITLVLGAYILRLFTPRHAFDPHILNPVMSAEAPKLLLILIFVIGLATGIEVNLLISIFPQELQTQLPGLQVDFIVSEILLVSAIASVPLGELTAELGANKSILIGLGSMTGLMGLTLLNDNNILAIGLILAFGVSVSLVFISMISLVLTKIPSIQAGLGTGLYFGGTAGGTAIISLLMKQIGITSIGAFLLAELAFLVVTVCILLSKKISIA</sequence>
<feature type="transmembrane region" description="Helical" evidence="1">
    <location>
        <begin position="286"/>
        <end position="303"/>
    </location>
</feature>
<dbReference type="InterPro" id="IPR036259">
    <property type="entry name" value="MFS_trans_sf"/>
</dbReference>
<dbReference type="Gene3D" id="1.20.1250.20">
    <property type="entry name" value="MFS general substrate transporter like domains"/>
    <property type="match status" value="2"/>
</dbReference>
<feature type="transmembrane region" description="Helical" evidence="1">
    <location>
        <begin position="83"/>
        <end position="102"/>
    </location>
</feature>
<dbReference type="EMBL" id="CP124543">
    <property type="protein sequence ID" value="WGV24461.1"/>
    <property type="molecule type" value="Genomic_DNA"/>
</dbReference>
<feature type="transmembrane region" description="Helical" evidence="1">
    <location>
        <begin position="309"/>
        <end position="333"/>
    </location>
</feature>
<keyword evidence="1" id="KW-0472">Membrane</keyword>